<name>A0ABS2EXB0_9BACE</name>
<sequence length="603" mass="69562">MRMKKMVLCILLWLAVLPLKATGQSGDVIRLGGEEWVLMAKPIAYDSLLCRRMGDFLPENVSRSTGNYSGYTAFWEVRDGYLCLQRVEAEVYEEVGKKKSTWVYEVKDLQPIFAAYCRAGTIQARWFSGELRAGKGDLVRYVHDGFDRNMETEQVLTVRNGKVLEMQTYHNYRRAGLNLMKAQGEIVRRFPWERFPEYQGERIIFSISNFQMTEDGHFVDCDVRLIYLRSSREKIDGKNHPLALAFKETLKSIYPWEVLFINGKYTGEYRNFVMPLQEDITHDKDDSAKYTLVGRVYGEFVRQRPPYDVKHEVLVGSNLSMAGQPFQGWLTDSTGYFQIKGLEAGTYHLKAEYVGLAPCDTVVTLPSQHNDTLRMVLPLEYDHILKYDCSPELSRENILKGHPKLRLVIPEEQEQKIRTHFFWKKYGVSYDAFYPLKKDGTLDCYLGVPNHLLTAYNLVVFDYLDKKFGTSWRKEAPKGIFGLDKSLDEFRDYKWFVRTLHKEGKYPVKLLSKGKECLLRIEYAVDSNGYVVQPKIISCSNRSFRETTLDTFKKVMNVPTLLKAGKDTLAVQYKLDSSSAAVNPETDVLIIGYSSCDKPVLMK</sequence>
<evidence type="ECO:0000313" key="3">
    <source>
        <dbReference type="Proteomes" id="UP000703295"/>
    </source>
</evidence>
<dbReference type="InterPro" id="IPR008969">
    <property type="entry name" value="CarboxyPept-like_regulatory"/>
</dbReference>
<dbReference type="Proteomes" id="UP000703295">
    <property type="component" value="Unassembled WGS sequence"/>
</dbReference>
<dbReference type="EMBL" id="JACJJW010000034">
    <property type="protein sequence ID" value="MBM6759302.1"/>
    <property type="molecule type" value="Genomic_DNA"/>
</dbReference>
<protein>
    <submittedName>
        <fullName evidence="2">Energy transducer TonB</fullName>
    </submittedName>
</protein>
<feature type="chain" id="PRO_5046266627" evidence="1">
    <location>
        <begin position="22"/>
        <end position="603"/>
    </location>
</feature>
<accession>A0ABS2EXB0</accession>
<evidence type="ECO:0000313" key="2">
    <source>
        <dbReference type="EMBL" id="MBM6759302.1"/>
    </source>
</evidence>
<evidence type="ECO:0000256" key="1">
    <source>
        <dbReference type="SAM" id="SignalP"/>
    </source>
</evidence>
<keyword evidence="1" id="KW-0732">Signal</keyword>
<reference evidence="2 3" key="1">
    <citation type="journal article" date="2021" name="Sci. Rep.">
        <title>The distribution of antibiotic resistance genes in chicken gut microbiota commensals.</title>
        <authorList>
            <person name="Juricova H."/>
            <person name="Matiasovicova J."/>
            <person name="Kubasova T."/>
            <person name="Cejkova D."/>
            <person name="Rychlik I."/>
        </authorList>
    </citation>
    <scope>NUCLEOTIDE SEQUENCE [LARGE SCALE GENOMIC DNA]</scope>
    <source>
        <strain evidence="2 3">An801</strain>
    </source>
</reference>
<comment type="caution">
    <text evidence="2">The sequence shown here is derived from an EMBL/GenBank/DDBJ whole genome shotgun (WGS) entry which is preliminary data.</text>
</comment>
<proteinExistence type="predicted"/>
<dbReference type="SUPFAM" id="SSF49464">
    <property type="entry name" value="Carboxypeptidase regulatory domain-like"/>
    <property type="match status" value="1"/>
</dbReference>
<organism evidence="2 3">
    <name type="scientific">Bacteroides mediterraneensis</name>
    <dbReference type="NCBI Taxonomy" id="1841856"/>
    <lineage>
        <taxon>Bacteria</taxon>
        <taxon>Pseudomonadati</taxon>
        <taxon>Bacteroidota</taxon>
        <taxon>Bacteroidia</taxon>
        <taxon>Bacteroidales</taxon>
        <taxon>Bacteroidaceae</taxon>
        <taxon>Bacteroides</taxon>
    </lineage>
</organism>
<gene>
    <name evidence="2" type="ORF">H6A31_11550</name>
</gene>
<feature type="signal peptide" evidence="1">
    <location>
        <begin position="1"/>
        <end position="21"/>
    </location>
</feature>
<keyword evidence="3" id="KW-1185">Reference proteome</keyword>